<name>A0A1V0B7F6_9GAMM</name>
<dbReference type="InterPro" id="IPR027417">
    <property type="entry name" value="P-loop_NTPase"/>
</dbReference>
<evidence type="ECO:0000313" key="1">
    <source>
        <dbReference type="EMBL" id="AQZ95724.1"/>
    </source>
</evidence>
<organism evidence="1 2">
    <name type="scientific">Halopseudomonas phragmitis</name>
    <dbReference type="NCBI Taxonomy" id="1931241"/>
    <lineage>
        <taxon>Bacteria</taxon>
        <taxon>Pseudomonadati</taxon>
        <taxon>Pseudomonadota</taxon>
        <taxon>Gammaproteobacteria</taxon>
        <taxon>Pseudomonadales</taxon>
        <taxon>Pseudomonadaceae</taxon>
        <taxon>Halopseudomonas</taxon>
    </lineage>
</organism>
<gene>
    <name evidence="1" type="ORF">BVH74_13625</name>
</gene>
<proteinExistence type="predicted"/>
<dbReference type="Proteomes" id="UP000243488">
    <property type="component" value="Chromosome"/>
</dbReference>
<dbReference type="EMBL" id="CP020100">
    <property type="protein sequence ID" value="AQZ95724.1"/>
    <property type="molecule type" value="Genomic_DNA"/>
</dbReference>
<dbReference type="RefSeq" id="WP_080050591.1">
    <property type="nucleotide sequence ID" value="NZ_CP020100.1"/>
</dbReference>
<accession>A0A1V0B7F6</accession>
<dbReference type="Pfam" id="PF06564">
    <property type="entry name" value="CBP_BcsQ"/>
    <property type="match status" value="1"/>
</dbReference>
<dbReference type="SUPFAM" id="SSF52540">
    <property type="entry name" value="P-loop containing nucleoside triphosphate hydrolases"/>
    <property type="match status" value="1"/>
</dbReference>
<dbReference type="NCBIfam" id="TIGR03371">
    <property type="entry name" value="cellulose_yhjQ"/>
    <property type="match status" value="1"/>
</dbReference>
<protein>
    <submittedName>
        <fullName evidence="1">Cellulose synthase operon protein YhjQ</fullName>
    </submittedName>
</protein>
<sequence length="239" mass="26423">MISLSLQGVRGGVGVTSLLAAMGHALHALGERVILVDLCPENLLRLHFNLAVSESGGWARAMLDGQPWHEQAWEIEPGLCILPYGKVSTSEQRIVEQKLASSPGLWAERTAQLRDQYDWALLDLPQRLPGHTAASNCDIKIQVVEADASCHILLEQQPSNRLLLVNRHDPASRLQSDLLLLWRERFAARLVPLIIHRDEAMREALAFKAPVGLHAPQSLVANELLTLATWCLTLRGEPA</sequence>
<dbReference type="AlphaFoldDB" id="A0A1V0B7F6"/>
<dbReference type="STRING" id="1931241.BVH74_13625"/>
<dbReference type="Gene3D" id="3.40.50.300">
    <property type="entry name" value="P-loop containing nucleotide triphosphate hydrolases"/>
    <property type="match status" value="1"/>
</dbReference>
<dbReference type="InterPro" id="IPR017746">
    <property type="entry name" value="Cellulose_synthase_operon_BcsQ"/>
</dbReference>
<dbReference type="KEGG" id="ppha:BVH74_13625"/>
<reference evidence="1 2" key="1">
    <citation type="submission" date="2017-03" db="EMBL/GenBank/DDBJ databases">
        <title>Complete genome sequence of the novel DNRA strain Pseudomonas sp. S-6-2 isolated from Chinese polluted river sediment. Journal of Biotechnology.</title>
        <authorList>
            <person name="Li J."/>
            <person name="Xiang F."/>
            <person name="Wang L."/>
            <person name="Xi L."/>
            <person name="Liu J."/>
        </authorList>
    </citation>
    <scope>NUCLEOTIDE SEQUENCE [LARGE SCALE GENOMIC DNA]</scope>
    <source>
        <strain evidence="1 2">S-6-2</strain>
    </source>
</reference>
<evidence type="ECO:0000313" key="2">
    <source>
        <dbReference type="Proteomes" id="UP000243488"/>
    </source>
</evidence>
<keyword evidence="2" id="KW-1185">Reference proteome</keyword>